<evidence type="ECO:0000256" key="2">
    <source>
        <dbReference type="ARBA" id="ARBA00022448"/>
    </source>
</evidence>
<dbReference type="EMBL" id="SUNI01000001">
    <property type="protein sequence ID" value="TJZ94060.1"/>
    <property type="molecule type" value="Genomic_DNA"/>
</dbReference>
<dbReference type="Proteomes" id="UP000309747">
    <property type="component" value="Unassembled WGS sequence"/>
</dbReference>
<name>A0A4U0RH77_9RHOB</name>
<keyword evidence="4 9" id="KW-0997">Cell inner membrane</keyword>
<comment type="subunit">
    <text evidence="9">The complex comprises the extracytoplasmic solute receptor protein and the two transmembrane proteins.</text>
</comment>
<dbReference type="InterPro" id="IPR007387">
    <property type="entry name" value="TRAP_DctQ"/>
</dbReference>
<evidence type="ECO:0000256" key="10">
    <source>
        <dbReference type="SAM" id="MobiDB-lite"/>
    </source>
</evidence>
<feature type="transmembrane region" description="Helical" evidence="9">
    <location>
        <begin position="180"/>
        <end position="200"/>
    </location>
</feature>
<evidence type="ECO:0000256" key="4">
    <source>
        <dbReference type="ARBA" id="ARBA00022519"/>
    </source>
</evidence>
<evidence type="ECO:0000256" key="1">
    <source>
        <dbReference type="ARBA" id="ARBA00004429"/>
    </source>
</evidence>
<dbReference type="GO" id="GO:0022857">
    <property type="term" value="F:transmembrane transporter activity"/>
    <property type="evidence" value="ECO:0007669"/>
    <property type="project" value="UniProtKB-UniRule"/>
</dbReference>
<keyword evidence="7 9" id="KW-0472">Membrane</keyword>
<dbReference type="Pfam" id="PF04290">
    <property type="entry name" value="DctQ"/>
    <property type="match status" value="1"/>
</dbReference>
<feature type="domain" description="Tripartite ATP-independent periplasmic transporters DctQ component" evidence="11">
    <location>
        <begin position="76"/>
        <end position="206"/>
    </location>
</feature>
<comment type="caution">
    <text evidence="12">The sequence shown here is derived from an EMBL/GenBank/DDBJ whole genome shotgun (WGS) entry which is preliminary data.</text>
</comment>
<feature type="region of interest" description="Disordered" evidence="10">
    <location>
        <begin position="1"/>
        <end position="22"/>
    </location>
</feature>
<evidence type="ECO:0000256" key="8">
    <source>
        <dbReference type="ARBA" id="ARBA00038436"/>
    </source>
</evidence>
<evidence type="ECO:0000256" key="9">
    <source>
        <dbReference type="RuleBase" id="RU369079"/>
    </source>
</evidence>
<gene>
    <name evidence="12" type="ORF">FA743_02010</name>
</gene>
<comment type="subcellular location">
    <subcellularLocation>
        <location evidence="1 9">Cell inner membrane</location>
        <topology evidence="1 9">Multi-pass membrane protein</topology>
    </subcellularLocation>
</comment>
<evidence type="ECO:0000313" key="12">
    <source>
        <dbReference type="EMBL" id="TJZ94060.1"/>
    </source>
</evidence>
<organism evidence="12 13">
    <name type="scientific">Paracoccus gahaiensis</name>
    <dbReference type="NCBI Taxonomy" id="1706839"/>
    <lineage>
        <taxon>Bacteria</taxon>
        <taxon>Pseudomonadati</taxon>
        <taxon>Pseudomonadota</taxon>
        <taxon>Alphaproteobacteria</taxon>
        <taxon>Rhodobacterales</taxon>
        <taxon>Paracoccaceae</taxon>
        <taxon>Paracoccus</taxon>
    </lineage>
</organism>
<reference evidence="12 13" key="1">
    <citation type="submission" date="2019-04" db="EMBL/GenBank/DDBJ databases">
        <authorList>
            <person name="Li J."/>
        </authorList>
    </citation>
    <scope>NUCLEOTIDE SEQUENCE [LARGE SCALE GENOMIC DNA]</scope>
    <source>
        <strain evidence="12 13">KCTC 42687</strain>
    </source>
</reference>
<dbReference type="RefSeq" id="WP_136884194.1">
    <property type="nucleotide sequence ID" value="NZ_SUNI01000001.1"/>
</dbReference>
<feature type="transmembrane region" description="Helical" evidence="9">
    <location>
        <begin position="139"/>
        <end position="160"/>
    </location>
</feature>
<evidence type="ECO:0000256" key="5">
    <source>
        <dbReference type="ARBA" id="ARBA00022692"/>
    </source>
</evidence>
<evidence type="ECO:0000313" key="13">
    <source>
        <dbReference type="Proteomes" id="UP000309747"/>
    </source>
</evidence>
<dbReference type="OrthoDB" id="5465095at2"/>
<keyword evidence="13" id="KW-1185">Reference proteome</keyword>
<evidence type="ECO:0000259" key="11">
    <source>
        <dbReference type="Pfam" id="PF04290"/>
    </source>
</evidence>
<dbReference type="InterPro" id="IPR055348">
    <property type="entry name" value="DctQ"/>
</dbReference>
<evidence type="ECO:0000256" key="3">
    <source>
        <dbReference type="ARBA" id="ARBA00022475"/>
    </source>
</evidence>
<comment type="similarity">
    <text evidence="8 9">Belongs to the TRAP transporter small permease family.</text>
</comment>
<keyword evidence="5 9" id="KW-0812">Transmembrane</keyword>
<evidence type="ECO:0000256" key="6">
    <source>
        <dbReference type="ARBA" id="ARBA00022989"/>
    </source>
</evidence>
<feature type="transmembrane region" description="Helical" evidence="9">
    <location>
        <begin position="102"/>
        <end position="118"/>
    </location>
</feature>
<comment type="function">
    <text evidence="9">Part of the tripartite ATP-independent periplasmic (TRAP) transport system.</text>
</comment>
<sequence>MTRDVDPGGPGPDDASPEHRTATVDAEVLAAAEATQAQDDIDDSLYDSGLPGPLGLLDKGIARLEAFCLAFGVLAMAGMTVANVVGRFVFGRSLYFAEEVNQGLIVLITFAGISYAARHGRHIRMSAITDALPFRARKAMMVIISTVTAVLLLALSWYALSYVMTTAGRGRVLPALSIPQWWILVWVPAGLFLTGLQYALTALKNLTDPEIWLSTATRDGYDLPHKDSAP</sequence>
<keyword evidence="6 9" id="KW-1133">Transmembrane helix</keyword>
<keyword evidence="2 9" id="KW-0813">Transport</keyword>
<dbReference type="PANTHER" id="PTHR35011">
    <property type="entry name" value="2,3-DIKETO-L-GULONATE TRAP TRANSPORTER SMALL PERMEASE PROTEIN YIAM"/>
    <property type="match status" value="1"/>
</dbReference>
<accession>A0A4U0RH77</accession>
<protein>
    <recommendedName>
        <fullName evidence="9">TRAP transporter small permease protein</fullName>
    </recommendedName>
</protein>
<keyword evidence="3" id="KW-1003">Cell membrane</keyword>
<feature type="transmembrane region" description="Helical" evidence="9">
    <location>
        <begin position="66"/>
        <end position="90"/>
    </location>
</feature>
<dbReference type="AlphaFoldDB" id="A0A4U0RH77"/>
<dbReference type="GO" id="GO:0005886">
    <property type="term" value="C:plasma membrane"/>
    <property type="evidence" value="ECO:0007669"/>
    <property type="project" value="UniProtKB-SubCell"/>
</dbReference>
<evidence type="ECO:0000256" key="7">
    <source>
        <dbReference type="ARBA" id="ARBA00023136"/>
    </source>
</evidence>
<proteinExistence type="inferred from homology"/>